<evidence type="ECO:0000256" key="6">
    <source>
        <dbReference type="ARBA" id="ARBA00022777"/>
    </source>
</evidence>
<dbReference type="Proteomes" id="UP000670947">
    <property type="component" value="Unassembled WGS sequence"/>
</dbReference>
<feature type="transmembrane region" description="Helical" evidence="9">
    <location>
        <begin position="81"/>
        <end position="100"/>
    </location>
</feature>
<evidence type="ECO:0000313" key="12">
    <source>
        <dbReference type="Proteomes" id="UP000670947"/>
    </source>
</evidence>
<evidence type="ECO:0000256" key="9">
    <source>
        <dbReference type="SAM" id="Phobius"/>
    </source>
</evidence>
<dbReference type="GO" id="GO:0005524">
    <property type="term" value="F:ATP binding"/>
    <property type="evidence" value="ECO:0007669"/>
    <property type="project" value="UniProtKB-KW"/>
</dbReference>
<dbReference type="PANTHER" id="PTHR44936">
    <property type="entry name" value="SENSOR PROTEIN CREC"/>
    <property type="match status" value="1"/>
</dbReference>
<keyword evidence="3" id="KW-0597">Phosphoprotein</keyword>
<dbReference type="EMBL" id="JAGGDJ010000001">
    <property type="protein sequence ID" value="MBO7742889.1"/>
    <property type="molecule type" value="Genomic_DNA"/>
</dbReference>
<proteinExistence type="predicted"/>
<comment type="catalytic activity">
    <reaction evidence="1">
        <text>ATP + protein L-histidine = ADP + protein N-phospho-L-histidine.</text>
        <dbReference type="EC" id="2.7.13.3"/>
    </reaction>
</comment>
<dbReference type="SUPFAM" id="SSF55874">
    <property type="entry name" value="ATPase domain of HSP90 chaperone/DNA topoisomerase II/histidine kinase"/>
    <property type="match status" value="1"/>
</dbReference>
<keyword evidence="9" id="KW-1133">Transmembrane helix</keyword>
<keyword evidence="4" id="KW-0808">Transferase</keyword>
<evidence type="ECO:0000256" key="8">
    <source>
        <dbReference type="ARBA" id="ARBA00023012"/>
    </source>
</evidence>
<dbReference type="InterPro" id="IPR050980">
    <property type="entry name" value="2C_sensor_his_kinase"/>
</dbReference>
<evidence type="ECO:0000313" key="11">
    <source>
        <dbReference type="EMBL" id="MBO7742889.1"/>
    </source>
</evidence>
<keyword evidence="8" id="KW-0902">Two-component regulatory system</keyword>
<reference evidence="11 12" key="1">
    <citation type="submission" date="2021-03" db="EMBL/GenBank/DDBJ databases">
        <title>Paenibacillus artemisicola MWE-103 whole genome sequence.</title>
        <authorList>
            <person name="Ham Y.J."/>
        </authorList>
    </citation>
    <scope>NUCLEOTIDE SEQUENCE [LARGE SCALE GENOMIC DNA]</scope>
    <source>
        <strain evidence="11 12">MWE-103</strain>
    </source>
</reference>
<evidence type="ECO:0000256" key="1">
    <source>
        <dbReference type="ARBA" id="ARBA00000085"/>
    </source>
</evidence>
<dbReference type="PANTHER" id="PTHR44936:SF9">
    <property type="entry name" value="SENSOR PROTEIN CREC"/>
    <property type="match status" value="1"/>
</dbReference>
<keyword evidence="6" id="KW-0418">Kinase</keyword>
<accession>A0ABS3W3K8</accession>
<dbReference type="InterPro" id="IPR005467">
    <property type="entry name" value="His_kinase_dom"/>
</dbReference>
<keyword evidence="7 11" id="KW-0067">ATP-binding</keyword>
<evidence type="ECO:0000256" key="5">
    <source>
        <dbReference type="ARBA" id="ARBA00022741"/>
    </source>
</evidence>
<keyword evidence="5" id="KW-0547">Nucleotide-binding</keyword>
<name>A0ABS3W3K8_9BACL</name>
<keyword evidence="9" id="KW-0812">Transmembrane</keyword>
<dbReference type="InterPro" id="IPR004358">
    <property type="entry name" value="Sig_transdc_His_kin-like_C"/>
</dbReference>
<feature type="transmembrane region" description="Helical" evidence="9">
    <location>
        <begin position="24"/>
        <end position="42"/>
    </location>
</feature>
<comment type="caution">
    <text evidence="11">The sequence shown here is derived from an EMBL/GenBank/DDBJ whole genome shotgun (WGS) entry which is preliminary data.</text>
</comment>
<evidence type="ECO:0000256" key="4">
    <source>
        <dbReference type="ARBA" id="ARBA00022679"/>
    </source>
</evidence>
<keyword evidence="9" id="KW-0472">Membrane</keyword>
<feature type="domain" description="Histidine kinase" evidence="10">
    <location>
        <begin position="211"/>
        <end position="414"/>
    </location>
</feature>
<dbReference type="InterPro" id="IPR036890">
    <property type="entry name" value="HATPase_C_sf"/>
</dbReference>
<sequence length="419" mass="45676">MQIAVLAVVVAVAGEFKINPFSGDLFRIGLGSSAFLFLLLFMRHLPFRRTGIAVGVTVLLFRVTLDGAAEGADFSLPGSLHAHFSAMLYYVVFGAGMALMQSRLKQLDPLILGACATLIDIVSNETELLSRSLAFGLPVFRADQIGVISLIAAVRCYFTVGIYSSIAVNQMRVVQAEQQKRLEQMIGVGSGLYGEAFYLRKSMDVIEQITAKSHDLYERLNEEGLRAHGRAVLELTQQIHEVKKDSQRILAGLTKLVDLDRAAEMTLAEIVGLVAKSNGNYARMLEKDIRMETEVRADYPTRHYIPLLTVLNNLAANAAEAIEARGTVRFNVYERGSETVFTVADTGTGIAEQDKDLVFEPGFTTKFNQEGTAATGIGLSHVRDIVGSFEGSLRLLTTGKDALTTFAAAFPTERLKKGG</sequence>
<dbReference type="PRINTS" id="PR00344">
    <property type="entry name" value="BCTRLSENSOR"/>
</dbReference>
<evidence type="ECO:0000259" key="10">
    <source>
        <dbReference type="PROSITE" id="PS50109"/>
    </source>
</evidence>
<feature type="transmembrane region" description="Helical" evidence="9">
    <location>
        <begin position="144"/>
        <end position="163"/>
    </location>
</feature>
<organism evidence="11 12">
    <name type="scientific">Paenibacillus artemisiicola</name>
    <dbReference type="NCBI Taxonomy" id="1172618"/>
    <lineage>
        <taxon>Bacteria</taxon>
        <taxon>Bacillati</taxon>
        <taxon>Bacillota</taxon>
        <taxon>Bacilli</taxon>
        <taxon>Bacillales</taxon>
        <taxon>Paenibacillaceae</taxon>
        <taxon>Paenibacillus</taxon>
    </lineage>
</organism>
<evidence type="ECO:0000256" key="3">
    <source>
        <dbReference type="ARBA" id="ARBA00022553"/>
    </source>
</evidence>
<dbReference type="RefSeq" id="WP_208845847.1">
    <property type="nucleotide sequence ID" value="NZ_JAGGDJ010000001.1"/>
</dbReference>
<dbReference type="SMART" id="SM00387">
    <property type="entry name" value="HATPase_c"/>
    <property type="match status" value="1"/>
</dbReference>
<evidence type="ECO:0000256" key="7">
    <source>
        <dbReference type="ARBA" id="ARBA00022840"/>
    </source>
</evidence>
<dbReference type="Gene3D" id="3.30.565.10">
    <property type="entry name" value="Histidine kinase-like ATPase, C-terminal domain"/>
    <property type="match status" value="1"/>
</dbReference>
<dbReference type="PROSITE" id="PS50109">
    <property type="entry name" value="HIS_KIN"/>
    <property type="match status" value="1"/>
</dbReference>
<dbReference type="Pfam" id="PF02518">
    <property type="entry name" value="HATPase_c"/>
    <property type="match status" value="1"/>
</dbReference>
<gene>
    <name evidence="11" type="ORF">I8J29_01685</name>
</gene>
<dbReference type="EC" id="2.7.13.3" evidence="2"/>
<keyword evidence="12" id="KW-1185">Reference proteome</keyword>
<protein>
    <recommendedName>
        <fullName evidence="2">histidine kinase</fullName>
        <ecNumber evidence="2">2.7.13.3</ecNumber>
    </recommendedName>
</protein>
<dbReference type="InterPro" id="IPR003594">
    <property type="entry name" value="HATPase_dom"/>
</dbReference>
<evidence type="ECO:0000256" key="2">
    <source>
        <dbReference type="ARBA" id="ARBA00012438"/>
    </source>
</evidence>